<comment type="caution">
    <text evidence="2">The sequence shown here is derived from an EMBL/GenBank/DDBJ whole genome shotgun (WGS) entry which is preliminary data.</text>
</comment>
<sequence>MLDCQGLFFDESVVILNKKNMLLPMFPLPSVFFPGEIVALHIFEERYKQLIRDVREMAMNFGVPAYIDGEIAYGAELELKEIIKTYDSGEMDIVCVGRRTFKINTFQKVMDGKLYAAGMVEFLPYYDDSVTTLEENVLSLVIELYGLMDVSNLGLTLENFDIYQLIHKIGLSRAQEYKLLKMTYKSERLLFVKAHLTNTIQVLKQVNQSKEMIGMNGHFKNFDPIDFKDFKI</sequence>
<keyword evidence="3" id="KW-1185">Reference proteome</keyword>
<dbReference type="SMART" id="SM00464">
    <property type="entry name" value="LON"/>
    <property type="match status" value="1"/>
</dbReference>
<dbReference type="SUPFAM" id="SSF88697">
    <property type="entry name" value="PUA domain-like"/>
    <property type="match status" value="1"/>
</dbReference>
<dbReference type="AlphaFoldDB" id="A0A327QZW0"/>
<reference evidence="2 3" key="1">
    <citation type="submission" date="2018-06" db="EMBL/GenBank/DDBJ databases">
        <title>Genomic Encyclopedia of Archaeal and Bacterial Type Strains, Phase II (KMG-II): from individual species to whole genera.</title>
        <authorList>
            <person name="Goeker M."/>
        </authorList>
    </citation>
    <scope>NUCLEOTIDE SEQUENCE [LARGE SCALE GENOMIC DNA]</scope>
    <source>
        <strain evidence="2 3">DSM 23522</strain>
    </source>
</reference>
<dbReference type="InterPro" id="IPR003111">
    <property type="entry name" value="Lon_prtase_N"/>
</dbReference>
<protein>
    <recommendedName>
        <fullName evidence="1">Lon N-terminal domain-containing protein</fullName>
    </recommendedName>
</protein>
<evidence type="ECO:0000313" key="3">
    <source>
        <dbReference type="Proteomes" id="UP000249696"/>
    </source>
</evidence>
<evidence type="ECO:0000313" key="2">
    <source>
        <dbReference type="EMBL" id="RAJ09212.1"/>
    </source>
</evidence>
<dbReference type="EMBL" id="QLLN01000006">
    <property type="protein sequence ID" value="RAJ09212.1"/>
    <property type="molecule type" value="Genomic_DNA"/>
</dbReference>
<proteinExistence type="predicted"/>
<organism evidence="2 3">
    <name type="scientific">Arenibacter echinorum</name>
    <dbReference type="NCBI Taxonomy" id="440515"/>
    <lineage>
        <taxon>Bacteria</taxon>
        <taxon>Pseudomonadati</taxon>
        <taxon>Bacteroidota</taxon>
        <taxon>Flavobacteriia</taxon>
        <taxon>Flavobacteriales</taxon>
        <taxon>Flavobacteriaceae</taxon>
        <taxon>Arenibacter</taxon>
    </lineage>
</organism>
<dbReference type="Gene3D" id="2.30.130.40">
    <property type="entry name" value="LON domain-like"/>
    <property type="match status" value="1"/>
</dbReference>
<evidence type="ECO:0000259" key="1">
    <source>
        <dbReference type="SMART" id="SM00464"/>
    </source>
</evidence>
<name>A0A327QZW0_9FLAO</name>
<dbReference type="InterPro" id="IPR046336">
    <property type="entry name" value="Lon_prtase_N_sf"/>
</dbReference>
<feature type="domain" description="Lon N-terminal" evidence="1">
    <location>
        <begin position="22"/>
        <end position="198"/>
    </location>
</feature>
<dbReference type="Proteomes" id="UP000249696">
    <property type="component" value="Unassembled WGS sequence"/>
</dbReference>
<dbReference type="RefSeq" id="WP_245946419.1">
    <property type="nucleotide sequence ID" value="NZ_QLLN01000006.1"/>
</dbReference>
<dbReference type="InterPro" id="IPR015947">
    <property type="entry name" value="PUA-like_sf"/>
</dbReference>
<gene>
    <name evidence="2" type="ORF">LV92_03432</name>
</gene>
<dbReference type="Pfam" id="PF02190">
    <property type="entry name" value="LON_substr_bdg"/>
    <property type="match status" value="1"/>
</dbReference>
<accession>A0A327QZW0</accession>